<dbReference type="OrthoDB" id="270970at2759"/>
<reference evidence="2" key="1">
    <citation type="journal article" date="2020" name="bioRxiv">
        <title>Comparative genomics of Chlamydomonas.</title>
        <authorList>
            <person name="Craig R.J."/>
            <person name="Hasan A.R."/>
            <person name="Ness R.W."/>
            <person name="Keightley P.D."/>
        </authorList>
    </citation>
    <scope>NUCLEOTIDE SEQUENCE</scope>
    <source>
        <strain evidence="2">CCAP 11/173</strain>
    </source>
</reference>
<evidence type="ECO:0000256" key="1">
    <source>
        <dbReference type="SAM" id="MobiDB-lite"/>
    </source>
</evidence>
<keyword evidence="3" id="KW-1185">Reference proteome</keyword>
<name>A0A835WHM1_9CHLO</name>
<dbReference type="AlphaFoldDB" id="A0A835WHM1"/>
<proteinExistence type="predicted"/>
<evidence type="ECO:0000313" key="3">
    <source>
        <dbReference type="Proteomes" id="UP000613740"/>
    </source>
</evidence>
<comment type="caution">
    <text evidence="2">The sequence shown here is derived from an EMBL/GenBank/DDBJ whole genome shotgun (WGS) entry which is preliminary data.</text>
</comment>
<organism evidence="2 3">
    <name type="scientific">Chlamydomonas schloesseri</name>
    <dbReference type="NCBI Taxonomy" id="2026947"/>
    <lineage>
        <taxon>Eukaryota</taxon>
        <taxon>Viridiplantae</taxon>
        <taxon>Chlorophyta</taxon>
        <taxon>core chlorophytes</taxon>
        <taxon>Chlorophyceae</taxon>
        <taxon>CS clade</taxon>
        <taxon>Chlamydomonadales</taxon>
        <taxon>Chlamydomonadaceae</taxon>
        <taxon>Chlamydomonas</taxon>
    </lineage>
</organism>
<accession>A0A835WHM1</accession>
<sequence>MLLVARRRRRRALVVGAAVGAAAANRRRGGGGGGSESYSSSDDEHRTAPPASHGGLPPPPAGYPPAYTAAPPPQAPAGYPTAAAAANPYAYAVPAASLANQKHAAIAGRLRGTPGLIEDASTRELFVPVGNVPGLLYMGVHCHDGGINVSAVTTRPDAQLYLDFIVAGKPESKVARQHSGEGMLRARGQLRAFDEVQVENLAYDADFNSITLYVFDRTTVSQTNAGAVVAEHGWRGALDFKEAAQKLTNIEVDQQEEDIYLSIPGGETMLVVDWEKGQVNIKLGVLAVPSTYTKGFDLSIKGKSVKKASRMFSPPQAKANGRLQIARLFELDNLPAGTAFNEIEVHTFDISNMRSHGVQPTLRVMAPPQ</sequence>
<protein>
    <submittedName>
        <fullName evidence="2">Uncharacterized protein</fullName>
    </submittedName>
</protein>
<gene>
    <name evidence="2" type="ORF">HYH02_007504</name>
</gene>
<dbReference type="Proteomes" id="UP000613740">
    <property type="component" value="Unassembled WGS sequence"/>
</dbReference>
<evidence type="ECO:0000313" key="2">
    <source>
        <dbReference type="EMBL" id="KAG2447581.1"/>
    </source>
</evidence>
<feature type="region of interest" description="Disordered" evidence="1">
    <location>
        <begin position="21"/>
        <end position="69"/>
    </location>
</feature>
<dbReference type="EMBL" id="JAEHOD010000021">
    <property type="protein sequence ID" value="KAG2447581.1"/>
    <property type="molecule type" value="Genomic_DNA"/>
</dbReference>